<reference evidence="1 2" key="1">
    <citation type="journal article" date="2013" name="Int. J. Syst. Evol. Microbiol.">
        <title>Aquimarina gracilis sp. nov., isolated from the gut microflora of a mussel, Mytilus coruscus, and emended description of Aquimarina spongiae.</title>
        <authorList>
            <person name="Park S.C."/>
            <person name="Choe H.N."/>
            <person name="Baik K.S."/>
            <person name="Seong C.N."/>
        </authorList>
    </citation>
    <scope>NUCLEOTIDE SEQUENCE [LARGE SCALE GENOMIC DNA]</scope>
    <source>
        <strain evidence="1 2">PSC32</strain>
    </source>
</reference>
<comment type="caution">
    <text evidence="1">The sequence shown here is derived from an EMBL/GenBank/DDBJ whole genome shotgun (WGS) entry which is preliminary data.</text>
</comment>
<organism evidence="1 2">
    <name type="scientific">Aquimarina gracilis</name>
    <dbReference type="NCBI Taxonomy" id="874422"/>
    <lineage>
        <taxon>Bacteria</taxon>
        <taxon>Pseudomonadati</taxon>
        <taxon>Bacteroidota</taxon>
        <taxon>Flavobacteriia</taxon>
        <taxon>Flavobacteriales</taxon>
        <taxon>Flavobacteriaceae</taxon>
        <taxon>Aquimarina</taxon>
    </lineage>
</organism>
<dbReference type="RefSeq" id="WP_324180468.1">
    <property type="nucleotide sequence ID" value="NZ_BAABAW010000006.1"/>
</dbReference>
<accession>A0ABU5ZX72</accession>
<sequence length="76" mass="8637">MSELTFESVNKEIESLNLDQLESHVQQESLDITSKICEIWSKIGSIVKLIANIPLIPKKWRDALKLLINTLDSLCV</sequence>
<evidence type="ECO:0000313" key="1">
    <source>
        <dbReference type="EMBL" id="MEB3346438.1"/>
    </source>
</evidence>
<keyword evidence="2" id="KW-1185">Reference proteome</keyword>
<gene>
    <name evidence="1" type="ORF">U6A24_13255</name>
</gene>
<dbReference type="Proteomes" id="UP001327027">
    <property type="component" value="Unassembled WGS sequence"/>
</dbReference>
<proteinExistence type="predicted"/>
<evidence type="ECO:0000313" key="2">
    <source>
        <dbReference type="Proteomes" id="UP001327027"/>
    </source>
</evidence>
<dbReference type="EMBL" id="JAYKLX010000006">
    <property type="protein sequence ID" value="MEB3346438.1"/>
    <property type="molecule type" value="Genomic_DNA"/>
</dbReference>
<name>A0ABU5ZX72_9FLAO</name>
<protein>
    <submittedName>
        <fullName evidence="1">Uncharacterized protein</fullName>
    </submittedName>
</protein>